<keyword evidence="2" id="KW-1185">Reference proteome</keyword>
<accession>A0ABU7PKG0</accession>
<gene>
    <name evidence="1" type="ORF">V2S66_29950</name>
</gene>
<dbReference type="RefSeq" id="WP_330799882.1">
    <property type="nucleotide sequence ID" value="NZ_JAZEWV010000041.1"/>
</dbReference>
<sequence length="53" mass="6112">MYYLFLIMEREVRSVKPFGFVEFGEPLAATYLQIAASLRDVRLRTCTARVLLG</sequence>
<dbReference type="Proteomes" id="UP001344658">
    <property type="component" value="Unassembled WGS sequence"/>
</dbReference>
<comment type="caution">
    <text evidence="1">The sequence shown here is derived from an EMBL/GenBank/DDBJ whole genome shotgun (WGS) entry which is preliminary data.</text>
</comment>
<evidence type="ECO:0000313" key="1">
    <source>
        <dbReference type="EMBL" id="MEE4546178.1"/>
    </source>
</evidence>
<reference evidence="1 2" key="1">
    <citation type="submission" date="2023-12" db="EMBL/GenBank/DDBJ databases">
        <title>Streptomyces sp. V4-01.</title>
        <authorList>
            <person name="Somphong A."/>
            <person name="Phongsopitanun W."/>
        </authorList>
    </citation>
    <scope>NUCLEOTIDE SEQUENCE [LARGE SCALE GENOMIC DNA]</scope>
    <source>
        <strain evidence="1 2">V4-01</strain>
    </source>
</reference>
<organism evidence="1 2">
    <name type="scientific">Actinacidiphila polyblastidii</name>
    <dbReference type="NCBI Taxonomy" id="3110430"/>
    <lineage>
        <taxon>Bacteria</taxon>
        <taxon>Bacillati</taxon>
        <taxon>Actinomycetota</taxon>
        <taxon>Actinomycetes</taxon>
        <taxon>Kitasatosporales</taxon>
        <taxon>Streptomycetaceae</taxon>
        <taxon>Actinacidiphila</taxon>
    </lineage>
</organism>
<name>A0ABU7PKG0_9ACTN</name>
<evidence type="ECO:0000313" key="2">
    <source>
        <dbReference type="Proteomes" id="UP001344658"/>
    </source>
</evidence>
<protein>
    <submittedName>
        <fullName evidence="1">Uncharacterized protein</fullName>
    </submittedName>
</protein>
<dbReference type="EMBL" id="JAZEWV010000041">
    <property type="protein sequence ID" value="MEE4546178.1"/>
    <property type="molecule type" value="Genomic_DNA"/>
</dbReference>
<proteinExistence type="predicted"/>